<accession>A0A2P2NCI7</accession>
<reference evidence="1" key="1">
    <citation type="submission" date="2018-02" db="EMBL/GenBank/DDBJ databases">
        <title>Rhizophora mucronata_Transcriptome.</title>
        <authorList>
            <person name="Meera S.P."/>
            <person name="Sreeshan A."/>
            <person name="Augustine A."/>
        </authorList>
    </citation>
    <scope>NUCLEOTIDE SEQUENCE</scope>
    <source>
        <tissue evidence="1">Leaf</tissue>
    </source>
</reference>
<dbReference type="EMBL" id="GGEC01059693">
    <property type="protein sequence ID" value="MBX40177.1"/>
    <property type="molecule type" value="Transcribed_RNA"/>
</dbReference>
<name>A0A2P2NCI7_RHIMU</name>
<dbReference type="AlphaFoldDB" id="A0A2P2NCI7"/>
<protein>
    <submittedName>
        <fullName evidence="1">Uncharacterized protein</fullName>
    </submittedName>
</protein>
<organism evidence="1">
    <name type="scientific">Rhizophora mucronata</name>
    <name type="common">Asiatic mangrove</name>
    <dbReference type="NCBI Taxonomy" id="61149"/>
    <lineage>
        <taxon>Eukaryota</taxon>
        <taxon>Viridiplantae</taxon>
        <taxon>Streptophyta</taxon>
        <taxon>Embryophyta</taxon>
        <taxon>Tracheophyta</taxon>
        <taxon>Spermatophyta</taxon>
        <taxon>Magnoliopsida</taxon>
        <taxon>eudicotyledons</taxon>
        <taxon>Gunneridae</taxon>
        <taxon>Pentapetalae</taxon>
        <taxon>rosids</taxon>
        <taxon>fabids</taxon>
        <taxon>Malpighiales</taxon>
        <taxon>Rhizophoraceae</taxon>
        <taxon>Rhizophora</taxon>
    </lineage>
</organism>
<evidence type="ECO:0000313" key="1">
    <source>
        <dbReference type="EMBL" id="MBX40177.1"/>
    </source>
</evidence>
<proteinExistence type="predicted"/>
<sequence length="19" mass="2220">MIRSHKEFFVSNAYYAQAG</sequence>